<keyword evidence="2" id="KW-0489">Methyltransferase</keyword>
<comment type="caution">
    <text evidence="2">The sequence shown here is derived from an EMBL/GenBank/DDBJ whole genome shotgun (WGS) entry which is preliminary data.</text>
</comment>
<keyword evidence="3" id="KW-1185">Reference proteome</keyword>
<dbReference type="Proteomes" id="UP001529369">
    <property type="component" value="Unassembled WGS sequence"/>
</dbReference>
<dbReference type="GO" id="GO:0008168">
    <property type="term" value="F:methyltransferase activity"/>
    <property type="evidence" value="ECO:0007669"/>
    <property type="project" value="UniProtKB-KW"/>
</dbReference>
<dbReference type="RefSeq" id="WP_290320500.1">
    <property type="nucleotide sequence ID" value="NZ_JAUFPN010000206.1"/>
</dbReference>
<keyword evidence="2" id="KW-0808">Transferase</keyword>
<evidence type="ECO:0000259" key="1">
    <source>
        <dbReference type="Pfam" id="PF13649"/>
    </source>
</evidence>
<gene>
    <name evidence="2" type="ORF">QWZ14_28745</name>
</gene>
<evidence type="ECO:0000313" key="2">
    <source>
        <dbReference type="EMBL" id="MDN3568387.1"/>
    </source>
</evidence>
<dbReference type="SUPFAM" id="SSF53335">
    <property type="entry name" value="S-adenosyl-L-methionine-dependent methyltransferases"/>
    <property type="match status" value="1"/>
</dbReference>
<protein>
    <submittedName>
        <fullName evidence="2">Class I SAM-dependent methyltransferase</fullName>
        <ecNumber evidence="2">2.1.-.-</ecNumber>
    </submittedName>
</protein>
<dbReference type="Pfam" id="PF13649">
    <property type="entry name" value="Methyltransf_25"/>
    <property type="match status" value="1"/>
</dbReference>
<accession>A0ABT8AEX3</accession>
<dbReference type="InterPro" id="IPR029063">
    <property type="entry name" value="SAM-dependent_MTases_sf"/>
</dbReference>
<dbReference type="Gene3D" id="3.40.50.150">
    <property type="entry name" value="Vaccinia Virus protein VP39"/>
    <property type="match status" value="1"/>
</dbReference>
<feature type="domain" description="Methyltransferase" evidence="1">
    <location>
        <begin position="60"/>
        <end position="147"/>
    </location>
</feature>
<proteinExistence type="predicted"/>
<dbReference type="GO" id="GO:0032259">
    <property type="term" value="P:methylation"/>
    <property type="evidence" value="ECO:0007669"/>
    <property type="project" value="UniProtKB-KW"/>
</dbReference>
<dbReference type="EMBL" id="JAUFPN010000206">
    <property type="protein sequence ID" value="MDN3568387.1"/>
    <property type="molecule type" value="Genomic_DNA"/>
</dbReference>
<name>A0ABT8AEX3_9PROT</name>
<organism evidence="2 3">
    <name type="scientific">Paeniroseomonas aquatica</name>
    <dbReference type="NCBI Taxonomy" id="373043"/>
    <lineage>
        <taxon>Bacteria</taxon>
        <taxon>Pseudomonadati</taxon>
        <taxon>Pseudomonadota</taxon>
        <taxon>Alphaproteobacteria</taxon>
        <taxon>Acetobacterales</taxon>
        <taxon>Acetobacteraceae</taxon>
        <taxon>Paeniroseomonas</taxon>
    </lineage>
</organism>
<evidence type="ECO:0000313" key="3">
    <source>
        <dbReference type="Proteomes" id="UP001529369"/>
    </source>
</evidence>
<sequence length="227" mass="23682">MPAAVTAAPPGLWGLTRKVAARYAGASHFSRNFVRGKLLTDPATPAVLRLAAARGGFGSITDLGCGRGQVGMSLLTAGLATRLQGLDLDPGKIADATQAAVGLPASFAVADLTAAAVPAADTVLIFDVLLQLPAEAQQRLLVRMAAAARRRIVIRAFDPARGWRSGIGIAMERLGCAVRRDGSDFRPLPLKELGAPLVAAGFVLSVTPCWGWTPLPNVMLLAERDEP</sequence>
<dbReference type="EC" id="2.1.-.-" evidence="2"/>
<dbReference type="InterPro" id="IPR041698">
    <property type="entry name" value="Methyltransf_25"/>
</dbReference>
<reference evidence="3" key="1">
    <citation type="journal article" date="2019" name="Int. J. Syst. Evol. Microbiol.">
        <title>The Global Catalogue of Microorganisms (GCM) 10K type strain sequencing project: providing services to taxonomists for standard genome sequencing and annotation.</title>
        <authorList>
            <consortium name="The Broad Institute Genomics Platform"/>
            <consortium name="The Broad Institute Genome Sequencing Center for Infectious Disease"/>
            <person name="Wu L."/>
            <person name="Ma J."/>
        </authorList>
    </citation>
    <scope>NUCLEOTIDE SEQUENCE [LARGE SCALE GENOMIC DNA]</scope>
    <source>
        <strain evidence="3">CECT 7131</strain>
    </source>
</reference>